<keyword evidence="3" id="KW-1185">Reference proteome</keyword>
<dbReference type="Proteomes" id="UP000823775">
    <property type="component" value="Unassembled WGS sequence"/>
</dbReference>
<name>A0ABS8S8L0_DATST</name>
<organism evidence="2 3">
    <name type="scientific">Datura stramonium</name>
    <name type="common">Jimsonweed</name>
    <name type="synonym">Common thornapple</name>
    <dbReference type="NCBI Taxonomy" id="4076"/>
    <lineage>
        <taxon>Eukaryota</taxon>
        <taxon>Viridiplantae</taxon>
        <taxon>Streptophyta</taxon>
        <taxon>Embryophyta</taxon>
        <taxon>Tracheophyta</taxon>
        <taxon>Spermatophyta</taxon>
        <taxon>Magnoliopsida</taxon>
        <taxon>eudicotyledons</taxon>
        <taxon>Gunneridae</taxon>
        <taxon>Pentapetalae</taxon>
        <taxon>asterids</taxon>
        <taxon>lamiids</taxon>
        <taxon>Solanales</taxon>
        <taxon>Solanaceae</taxon>
        <taxon>Solanoideae</taxon>
        <taxon>Datureae</taxon>
        <taxon>Datura</taxon>
    </lineage>
</organism>
<proteinExistence type="predicted"/>
<reference evidence="2 3" key="1">
    <citation type="journal article" date="2021" name="BMC Genomics">
        <title>Datura genome reveals duplications of psychoactive alkaloid biosynthetic genes and high mutation rate following tissue culture.</title>
        <authorList>
            <person name="Rajewski A."/>
            <person name="Carter-House D."/>
            <person name="Stajich J."/>
            <person name="Litt A."/>
        </authorList>
    </citation>
    <scope>NUCLEOTIDE SEQUENCE [LARGE SCALE GENOMIC DNA]</scope>
    <source>
        <strain evidence="2">AR-01</strain>
    </source>
</reference>
<dbReference type="EMBL" id="JACEIK010000330">
    <property type="protein sequence ID" value="MCD7455164.1"/>
    <property type="molecule type" value="Genomic_DNA"/>
</dbReference>
<feature type="region of interest" description="Disordered" evidence="1">
    <location>
        <begin position="1"/>
        <end position="50"/>
    </location>
</feature>
<evidence type="ECO:0000256" key="1">
    <source>
        <dbReference type="SAM" id="MobiDB-lite"/>
    </source>
</evidence>
<protein>
    <submittedName>
        <fullName evidence="2">Uncharacterized protein</fullName>
    </submittedName>
</protein>
<comment type="caution">
    <text evidence="2">The sequence shown here is derived from an EMBL/GenBank/DDBJ whole genome shotgun (WGS) entry which is preliminary data.</text>
</comment>
<feature type="non-terminal residue" evidence="2">
    <location>
        <position position="1"/>
    </location>
</feature>
<sequence>VLLSSRVEIGARMTRNDHRVEPPPVKRRRDGDGDEGGNGHHMGLRPIGVL</sequence>
<accession>A0ABS8S8L0</accession>
<gene>
    <name evidence="2" type="ORF">HAX54_027240</name>
</gene>
<evidence type="ECO:0000313" key="2">
    <source>
        <dbReference type="EMBL" id="MCD7455164.1"/>
    </source>
</evidence>
<evidence type="ECO:0000313" key="3">
    <source>
        <dbReference type="Proteomes" id="UP000823775"/>
    </source>
</evidence>